<sequence length="299" mass="31473">MGGSCIPDITIVRIDISGYKKNRYAAGQISPALFVDVSMDLVNIGLVVAGLVVGFIVGMTGVGGGSLMTPILLWFGINPATAVGTDLLYAAITKSSGVLVHRKNNNIDWAITGWLTLGSVPAVALTLWFLSSLHTAPETMNAIIKQALGFVLFATALAILFKKRLLEFAHNRAGGNYNPSGKRLNVMTVITGLVLGTMVALTSIGAGALGTVALFILYPLLPTRRLVGTEIAHAVPLTLVAGLGHASMGNMDWHVLGYLLIGSLPGIWLGSHLTGKISDEVLRPCLATMLVLIGYKLAF</sequence>
<reference evidence="7 8" key="1">
    <citation type="submission" date="2019-09" db="EMBL/GenBank/DDBJ databases">
        <authorList>
            <person name="Chandra G."/>
            <person name="Truman W A."/>
        </authorList>
    </citation>
    <scope>NUCLEOTIDE SEQUENCE [LARGE SCALE GENOMIC DNA]</scope>
    <source>
        <strain evidence="7">PS880</strain>
    </source>
</reference>
<dbReference type="Pfam" id="PF01925">
    <property type="entry name" value="TauE"/>
    <property type="match status" value="1"/>
</dbReference>
<dbReference type="GO" id="GO:0005886">
    <property type="term" value="C:plasma membrane"/>
    <property type="evidence" value="ECO:0007669"/>
    <property type="project" value="UniProtKB-SubCell"/>
</dbReference>
<evidence type="ECO:0000313" key="8">
    <source>
        <dbReference type="Proteomes" id="UP000375525"/>
    </source>
</evidence>
<evidence type="ECO:0000256" key="6">
    <source>
        <dbReference type="RuleBase" id="RU363041"/>
    </source>
</evidence>
<dbReference type="InterPro" id="IPR002781">
    <property type="entry name" value="TM_pro_TauE-like"/>
</dbReference>
<gene>
    <name evidence="7" type="ORF">PS880_00143</name>
</gene>
<dbReference type="PANTHER" id="PTHR43701">
    <property type="entry name" value="MEMBRANE TRANSPORTER PROTEIN MJ0441-RELATED"/>
    <property type="match status" value="1"/>
</dbReference>
<feature type="transmembrane region" description="Helical" evidence="6">
    <location>
        <begin position="41"/>
        <end position="59"/>
    </location>
</feature>
<dbReference type="Proteomes" id="UP000375525">
    <property type="component" value="Unassembled WGS sequence"/>
</dbReference>
<dbReference type="InterPro" id="IPR051598">
    <property type="entry name" value="TSUP/Inactive_protease-like"/>
</dbReference>
<keyword evidence="5 6" id="KW-0472">Membrane</keyword>
<organism evidence="7 8">
    <name type="scientific">Pseudomonas fluorescens</name>
    <dbReference type="NCBI Taxonomy" id="294"/>
    <lineage>
        <taxon>Bacteria</taxon>
        <taxon>Pseudomonadati</taxon>
        <taxon>Pseudomonadota</taxon>
        <taxon>Gammaproteobacteria</taxon>
        <taxon>Pseudomonadales</taxon>
        <taxon>Pseudomonadaceae</taxon>
        <taxon>Pseudomonas</taxon>
    </lineage>
</organism>
<feature type="transmembrane region" description="Helical" evidence="6">
    <location>
        <begin position="231"/>
        <end position="249"/>
    </location>
</feature>
<keyword evidence="4 6" id="KW-1133">Transmembrane helix</keyword>
<feature type="transmembrane region" description="Helical" evidence="6">
    <location>
        <begin position="255"/>
        <end position="274"/>
    </location>
</feature>
<comment type="subcellular location">
    <subcellularLocation>
        <location evidence="6">Cell membrane</location>
        <topology evidence="6">Multi-pass membrane protein</topology>
    </subcellularLocation>
    <subcellularLocation>
        <location evidence="1">Membrane</location>
        <topology evidence="1">Multi-pass membrane protein</topology>
    </subcellularLocation>
</comment>
<evidence type="ECO:0000256" key="5">
    <source>
        <dbReference type="ARBA" id="ARBA00023136"/>
    </source>
</evidence>
<evidence type="ECO:0000256" key="4">
    <source>
        <dbReference type="ARBA" id="ARBA00022989"/>
    </source>
</evidence>
<evidence type="ECO:0000256" key="3">
    <source>
        <dbReference type="ARBA" id="ARBA00022692"/>
    </source>
</evidence>
<name>A0A5E7G824_PSEFL</name>
<feature type="transmembrane region" description="Helical" evidence="6">
    <location>
        <begin position="71"/>
        <end position="91"/>
    </location>
</feature>
<comment type="similarity">
    <text evidence="2 6">Belongs to the 4-toluene sulfonate uptake permease (TSUP) (TC 2.A.102) family.</text>
</comment>
<evidence type="ECO:0000256" key="2">
    <source>
        <dbReference type="ARBA" id="ARBA00009142"/>
    </source>
</evidence>
<accession>A0A5E7G824</accession>
<proteinExistence type="inferred from homology"/>
<evidence type="ECO:0000256" key="1">
    <source>
        <dbReference type="ARBA" id="ARBA00004141"/>
    </source>
</evidence>
<keyword evidence="6" id="KW-1003">Cell membrane</keyword>
<protein>
    <recommendedName>
        <fullName evidence="6">Probable membrane transporter protein</fullName>
    </recommendedName>
</protein>
<feature type="transmembrane region" description="Helical" evidence="6">
    <location>
        <begin position="186"/>
        <end position="219"/>
    </location>
</feature>
<dbReference type="AlphaFoldDB" id="A0A5E7G824"/>
<feature type="transmembrane region" description="Helical" evidence="6">
    <location>
        <begin position="111"/>
        <end position="130"/>
    </location>
</feature>
<dbReference type="EMBL" id="CABVIH010000001">
    <property type="protein sequence ID" value="VVO47881.1"/>
    <property type="molecule type" value="Genomic_DNA"/>
</dbReference>
<keyword evidence="3 6" id="KW-0812">Transmembrane</keyword>
<dbReference type="PANTHER" id="PTHR43701:SF2">
    <property type="entry name" value="MEMBRANE TRANSPORTER PROTEIN YJNA-RELATED"/>
    <property type="match status" value="1"/>
</dbReference>
<evidence type="ECO:0000313" key="7">
    <source>
        <dbReference type="EMBL" id="VVO47881.1"/>
    </source>
</evidence>
<feature type="transmembrane region" description="Helical" evidence="6">
    <location>
        <begin position="142"/>
        <end position="161"/>
    </location>
</feature>